<feature type="region of interest" description="Disordered" evidence="12">
    <location>
        <begin position="8"/>
        <end position="55"/>
    </location>
</feature>
<evidence type="ECO:0000256" key="12">
    <source>
        <dbReference type="SAM" id="MobiDB-lite"/>
    </source>
</evidence>
<proteinExistence type="inferred from homology"/>
<evidence type="ECO:0000259" key="13">
    <source>
        <dbReference type="PROSITE" id="PS50157"/>
    </source>
</evidence>
<dbReference type="SMART" id="SM00355">
    <property type="entry name" value="ZnF_C2H2"/>
    <property type="match status" value="5"/>
</dbReference>
<keyword evidence="9" id="KW-0539">Nucleus</keyword>
<evidence type="ECO:0000256" key="10">
    <source>
        <dbReference type="ARBA" id="ARBA00038390"/>
    </source>
</evidence>
<evidence type="ECO:0000256" key="3">
    <source>
        <dbReference type="ARBA" id="ARBA00022737"/>
    </source>
</evidence>
<evidence type="ECO:0000256" key="8">
    <source>
        <dbReference type="ARBA" id="ARBA00023163"/>
    </source>
</evidence>
<dbReference type="Gene3D" id="3.30.160.60">
    <property type="entry name" value="Classic Zinc Finger"/>
    <property type="match status" value="4"/>
</dbReference>
<evidence type="ECO:0000256" key="7">
    <source>
        <dbReference type="ARBA" id="ARBA00023125"/>
    </source>
</evidence>
<evidence type="ECO:0000313" key="14">
    <source>
        <dbReference type="Ensembl" id="ENSPMEP00000018112.1"/>
    </source>
</evidence>
<reference evidence="14" key="2">
    <citation type="submission" date="2025-09" db="UniProtKB">
        <authorList>
            <consortium name="Ensembl"/>
        </authorList>
    </citation>
    <scope>IDENTIFICATION</scope>
</reference>
<keyword evidence="4 11" id="KW-0863">Zinc-finger</keyword>
<evidence type="ECO:0000256" key="6">
    <source>
        <dbReference type="ARBA" id="ARBA00023015"/>
    </source>
</evidence>
<dbReference type="GO" id="GO:0006357">
    <property type="term" value="P:regulation of transcription by RNA polymerase II"/>
    <property type="evidence" value="ECO:0007669"/>
    <property type="project" value="TreeGrafter"/>
</dbReference>
<keyword evidence="15" id="KW-1185">Reference proteome</keyword>
<dbReference type="Proteomes" id="UP000261480">
    <property type="component" value="Unplaced"/>
</dbReference>
<dbReference type="SUPFAM" id="SSF57667">
    <property type="entry name" value="beta-beta-alpha zinc fingers"/>
    <property type="match status" value="3"/>
</dbReference>
<keyword evidence="5" id="KW-0862">Zinc</keyword>
<dbReference type="FunFam" id="3.30.160.60:FF:000073">
    <property type="entry name" value="IKAROS family zinc finger 1"/>
    <property type="match status" value="1"/>
</dbReference>
<dbReference type="PROSITE" id="PS00028">
    <property type="entry name" value="ZINC_FINGER_C2H2_1"/>
    <property type="match status" value="4"/>
</dbReference>
<evidence type="ECO:0000256" key="2">
    <source>
        <dbReference type="ARBA" id="ARBA00022723"/>
    </source>
</evidence>
<keyword evidence="3" id="KW-0677">Repeat</keyword>
<dbReference type="PANTHER" id="PTHR24404:SF113">
    <property type="entry name" value="C2H2-TYPE DOMAIN-CONTAINING PROTEIN"/>
    <property type="match status" value="1"/>
</dbReference>
<evidence type="ECO:0000256" key="11">
    <source>
        <dbReference type="PROSITE-ProRule" id="PRU00042"/>
    </source>
</evidence>
<accession>A0A3B3XSS8</accession>
<evidence type="ECO:0000256" key="1">
    <source>
        <dbReference type="ARBA" id="ARBA00004123"/>
    </source>
</evidence>
<name>A0A3B3XSS8_9TELE</name>
<comment type="subcellular location">
    <subcellularLocation>
        <location evidence="1">Nucleus</location>
    </subcellularLocation>
</comment>
<dbReference type="FunFam" id="3.30.160.60:FF:000080">
    <property type="entry name" value="IKAROS family zinc finger 4"/>
    <property type="match status" value="1"/>
</dbReference>
<sequence>MGVCWCVSSPTIPGRESPPANEASEEAEEPMAVPEDLSAGSTHQQNNRGDKGERPFQCSQCGASFTQKGNLLRHIKLHSGEKPFKCHLCSYACRRRDALTGHLRTHSVGKPHKCAYCGRSYKQRSSLEEHKERCHNYLQCMGLQNSIYTVVKEESNQNEQREDLSQTGSDRALVLDRLANNVAKRKSTMPQKFVGDKRLSDLSYDGGSGELIQPHVIDQAINSAISYLGAESLRPLVQTSPAPSDVGIGSIYPLHKPAPEGHVGAVLSAKDSAAENLLLLSKSAPSDKDGSPSHSGQDSTDTESNNDDRTGAATGLIYLTNHMGMRNGVLPLVKEEQQRYDAIREVAADGFKVVTADGEQVRAYRCEPCRVLFLDHVMYTIHMGCHDHRDPFECNICGHRSQDRYEFSSHITRGEHR</sequence>
<dbReference type="InterPro" id="IPR036236">
    <property type="entry name" value="Znf_C2H2_sf"/>
</dbReference>
<dbReference type="InterPro" id="IPR050589">
    <property type="entry name" value="Ikaros_C2H2-ZF"/>
</dbReference>
<evidence type="ECO:0000313" key="15">
    <source>
        <dbReference type="Proteomes" id="UP000261480"/>
    </source>
</evidence>
<dbReference type="FunFam" id="3.30.160.60:FF:000525">
    <property type="entry name" value="IKAROS family zinc finger 1"/>
    <property type="match status" value="1"/>
</dbReference>
<keyword evidence="7" id="KW-0238">DNA-binding</keyword>
<dbReference type="GO" id="GO:0008270">
    <property type="term" value="F:zinc ion binding"/>
    <property type="evidence" value="ECO:0007669"/>
    <property type="project" value="UniProtKB-KW"/>
</dbReference>
<dbReference type="InterPro" id="IPR013087">
    <property type="entry name" value="Znf_C2H2_type"/>
</dbReference>
<dbReference type="Pfam" id="PF00096">
    <property type="entry name" value="zf-C2H2"/>
    <property type="match status" value="3"/>
</dbReference>
<evidence type="ECO:0000256" key="5">
    <source>
        <dbReference type="ARBA" id="ARBA00022833"/>
    </source>
</evidence>
<dbReference type="Ensembl" id="ENSPMET00000027150.1">
    <property type="protein sequence ID" value="ENSPMEP00000018112.1"/>
    <property type="gene ID" value="ENSPMEG00000021014.1"/>
</dbReference>
<feature type="domain" description="C2H2-type" evidence="13">
    <location>
        <begin position="56"/>
        <end position="83"/>
    </location>
</feature>
<keyword evidence="6" id="KW-0805">Transcription regulation</keyword>
<protein>
    <recommendedName>
        <fullName evidence="13">C2H2-type domain-containing protein</fullName>
    </recommendedName>
</protein>
<reference evidence="14" key="1">
    <citation type="submission" date="2025-08" db="UniProtKB">
        <authorList>
            <consortium name="Ensembl"/>
        </authorList>
    </citation>
    <scope>IDENTIFICATION</scope>
</reference>
<dbReference type="AlphaFoldDB" id="A0A3B3XSS8"/>
<dbReference type="PROSITE" id="PS50157">
    <property type="entry name" value="ZINC_FINGER_C2H2_2"/>
    <property type="match status" value="3"/>
</dbReference>
<feature type="region of interest" description="Disordered" evidence="12">
    <location>
        <begin position="282"/>
        <end position="311"/>
    </location>
</feature>
<evidence type="ECO:0000256" key="9">
    <source>
        <dbReference type="ARBA" id="ARBA00023242"/>
    </source>
</evidence>
<evidence type="ECO:0000256" key="4">
    <source>
        <dbReference type="ARBA" id="ARBA00022771"/>
    </source>
</evidence>
<keyword evidence="8" id="KW-0804">Transcription</keyword>
<dbReference type="GO" id="GO:0000978">
    <property type="term" value="F:RNA polymerase II cis-regulatory region sequence-specific DNA binding"/>
    <property type="evidence" value="ECO:0007669"/>
    <property type="project" value="TreeGrafter"/>
</dbReference>
<keyword evidence="2" id="KW-0479">Metal-binding</keyword>
<dbReference type="GO" id="GO:0003700">
    <property type="term" value="F:DNA-binding transcription factor activity"/>
    <property type="evidence" value="ECO:0007669"/>
    <property type="project" value="TreeGrafter"/>
</dbReference>
<dbReference type="PANTHER" id="PTHR24404">
    <property type="entry name" value="ZINC FINGER PROTEIN"/>
    <property type="match status" value="1"/>
</dbReference>
<comment type="similarity">
    <text evidence="10">Belongs to the Ikaros C2H2-type zinc-finger protein family.</text>
</comment>
<dbReference type="FunFam" id="3.30.160.60:FF:000372">
    <property type="entry name" value="IKAROS family zinc finger 4"/>
    <property type="match status" value="1"/>
</dbReference>
<dbReference type="GO" id="GO:0005634">
    <property type="term" value="C:nucleus"/>
    <property type="evidence" value="ECO:0007669"/>
    <property type="project" value="UniProtKB-SubCell"/>
</dbReference>
<organism evidence="14 15">
    <name type="scientific">Poecilia mexicana</name>
    <dbReference type="NCBI Taxonomy" id="48701"/>
    <lineage>
        <taxon>Eukaryota</taxon>
        <taxon>Metazoa</taxon>
        <taxon>Chordata</taxon>
        <taxon>Craniata</taxon>
        <taxon>Vertebrata</taxon>
        <taxon>Euteleostomi</taxon>
        <taxon>Actinopterygii</taxon>
        <taxon>Neopterygii</taxon>
        <taxon>Teleostei</taxon>
        <taxon>Neoteleostei</taxon>
        <taxon>Acanthomorphata</taxon>
        <taxon>Ovalentaria</taxon>
        <taxon>Atherinomorphae</taxon>
        <taxon>Cyprinodontiformes</taxon>
        <taxon>Poeciliidae</taxon>
        <taxon>Poeciliinae</taxon>
        <taxon>Poecilia</taxon>
    </lineage>
</organism>
<feature type="domain" description="C2H2-type" evidence="13">
    <location>
        <begin position="84"/>
        <end position="111"/>
    </location>
</feature>
<feature type="domain" description="C2H2-type" evidence="13">
    <location>
        <begin position="112"/>
        <end position="135"/>
    </location>
</feature>